<dbReference type="SUPFAM" id="SSF54277">
    <property type="entry name" value="CAD &amp; PB1 domains"/>
    <property type="match status" value="1"/>
</dbReference>
<feature type="compositionally biased region" description="Pro residues" evidence="1">
    <location>
        <begin position="473"/>
        <end position="489"/>
    </location>
</feature>
<proteinExistence type="predicted"/>
<evidence type="ECO:0000313" key="3">
    <source>
        <dbReference type="EMBL" id="EMD41922.1"/>
    </source>
</evidence>
<reference evidence="3 4" key="1">
    <citation type="journal article" date="2012" name="Proc. Natl. Acad. Sci. U.S.A.">
        <title>Comparative genomics of Ceriporiopsis subvermispora and Phanerochaete chrysosporium provide insight into selective ligninolysis.</title>
        <authorList>
            <person name="Fernandez-Fueyo E."/>
            <person name="Ruiz-Duenas F.J."/>
            <person name="Ferreira P."/>
            <person name="Floudas D."/>
            <person name="Hibbett D.S."/>
            <person name="Canessa P."/>
            <person name="Larrondo L.F."/>
            <person name="James T.Y."/>
            <person name="Seelenfreund D."/>
            <person name="Lobos S."/>
            <person name="Polanco R."/>
            <person name="Tello M."/>
            <person name="Honda Y."/>
            <person name="Watanabe T."/>
            <person name="Watanabe T."/>
            <person name="Ryu J.S."/>
            <person name="Kubicek C.P."/>
            <person name="Schmoll M."/>
            <person name="Gaskell J."/>
            <person name="Hammel K.E."/>
            <person name="St John F.J."/>
            <person name="Vanden Wymelenberg A."/>
            <person name="Sabat G."/>
            <person name="Splinter BonDurant S."/>
            <person name="Syed K."/>
            <person name="Yadav J.S."/>
            <person name="Doddapaneni H."/>
            <person name="Subramanian V."/>
            <person name="Lavin J.L."/>
            <person name="Oguiza J.A."/>
            <person name="Perez G."/>
            <person name="Pisabarro A.G."/>
            <person name="Ramirez L."/>
            <person name="Santoyo F."/>
            <person name="Master E."/>
            <person name="Coutinho P.M."/>
            <person name="Henrissat B."/>
            <person name="Lombard V."/>
            <person name="Magnuson J.K."/>
            <person name="Kuees U."/>
            <person name="Hori C."/>
            <person name="Igarashi K."/>
            <person name="Samejima M."/>
            <person name="Held B.W."/>
            <person name="Barry K.W."/>
            <person name="LaButti K.M."/>
            <person name="Lapidus A."/>
            <person name="Lindquist E.A."/>
            <person name="Lucas S.M."/>
            <person name="Riley R."/>
            <person name="Salamov A.A."/>
            <person name="Hoffmeister D."/>
            <person name="Schwenk D."/>
            <person name="Hadar Y."/>
            <person name="Yarden O."/>
            <person name="de Vries R.P."/>
            <person name="Wiebenga A."/>
            <person name="Stenlid J."/>
            <person name="Eastwood D."/>
            <person name="Grigoriev I.V."/>
            <person name="Berka R.M."/>
            <person name="Blanchette R.A."/>
            <person name="Kersten P."/>
            <person name="Martinez A.T."/>
            <person name="Vicuna R."/>
            <person name="Cullen D."/>
        </authorList>
    </citation>
    <scope>NUCLEOTIDE SEQUENCE [LARGE SCALE GENOMIC DNA]</scope>
    <source>
        <strain evidence="3 4">B</strain>
    </source>
</reference>
<feature type="compositionally biased region" description="Polar residues" evidence="1">
    <location>
        <begin position="588"/>
        <end position="597"/>
    </location>
</feature>
<feature type="compositionally biased region" description="Low complexity" evidence="1">
    <location>
        <begin position="402"/>
        <end position="411"/>
    </location>
</feature>
<dbReference type="Pfam" id="PF00564">
    <property type="entry name" value="PB1"/>
    <property type="match status" value="1"/>
</dbReference>
<sequence>MSPVHVKLRSPSEGLTRAVTFQEQPSWVQLAARIHSLFHVPLANIGVSYFDTEGDEVTLSTEEELQDFYRTAPQHATGDLKTYAFKVRDLGAIRESDKPLPATPGEPNLRNTFGQSIPLVFDFTDDDWQRVPMGLGGVFVPGGGRNPESPHAFVEVLDSDADISQEIERDTASTVTMSEASERTPTGEDKGKGKAREDTATRTDVSSTESVLSSESPDKHPVHVYNLSNLSNEDIFGIRNVPPPPPLRAEASTVNMQVDSENDVPVQGTTPATARAEDPEYAPDPPLPDIEPAAAPGSNASLANDVANLFSTLSTVFTSHPELVDGVRNIVRNARTGAYWNAHREAVARAAEEFRRSTEIGAEDVRRAAEDAAGRRVAEAVENIMRALGDTVGTGSGGSSGGSSDATAGTTPPVTSTPAAQGTRARTEQENRESWRQGNWIWGRGGHRGPPPHWPPRGHGPHHGHHGRHAWPFPGPPDRFQPPMPPMPPMPLMPPPPPHMPPFPPPFPGMMPGSWPPAPPPIPPPPVPQLTPGSIYDPSSSPQRPQPPPGTGAPFRAARTNPNDMEVDSLDDVEHAEVTMYGVASRPSKPNQGTKESLQAAKERYKAEKERYRQEREDRKKERERRRNFSGDSMQISRETSGTSTGVEISPRRADASGAEAQVSSPAVDATPRAPTQIISNARGPYPQLEMYSIPRRSHTMHGSGHHRNVSDTPSSSETAAAREIIKKLGEMGFTSSMYPSLASKVNARFSRAERPVSQQTEDTIMTEVLEELLQASPVIPSAQASGSGAGGGSAEAQRLTRQPSLP</sequence>
<dbReference type="GO" id="GO:0005884">
    <property type="term" value="C:actin filament"/>
    <property type="evidence" value="ECO:0007669"/>
    <property type="project" value="TreeGrafter"/>
</dbReference>
<evidence type="ECO:0000256" key="1">
    <source>
        <dbReference type="SAM" id="MobiDB-lite"/>
    </source>
</evidence>
<dbReference type="InterPro" id="IPR000270">
    <property type="entry name" value="PB1_dom"/>
</dbReference>
<protein>
    <recommendedName>
        <fullName evidence="2">PB1 domain-containing protein</fullName>
    </recommendedName>
</protein>
<accession>M2RU12</accession>
<dbReference type="Gene3D" id="3.10.20.90">
    <property type="entry name" value="Phosphatidylinositol 3-kinase Catalytic Subunit, Chain A, domain 1"/>
    <property type="match status" value="1"/>
</dbReference>
<feature type="compositionally biased region" description="Basic and acidic residues" evidence="1">
    <location>
        <begin position="180"/>
        <end position="201"/>
    </location>
</feature>
<feature type="compositionally biased region" description="Gly residues" evidence="1">
    <location>
        <begin position="392"/>
        <end position="401"/>
    </location>
</feature>
<feature type="compositionally biased region" description="Pro residues" evidence="1">
    <location>
        <begin position="517"/>
        <end position="529"/>
    </location>
</feature>
<feature type="compositionally biased region" description="Basic residues" evidence="1">
    <location>
        <begin position="696"/>
        <end position="708"/>
    </location>
</feature>
<feature type="region of interest" description="Disordered" evidence="1">
    <location>
        <begin position="780"/>
        <end position="807"/>
    </location>
</feature>
<feature type="region of interest" description="Disordered" evidence="1">
    <location>
        <begin position="389"/>
        <end position="489"/>
    </location>
</feature>
<dbReference type="STRING" id="914234.M2RU12"/>
<dbReference type="PANTHER" id="PTHR45691:SF6">
    <property type="entry name" value="PROTEIN DIAPHANOUS"/>
    <property type="match status" value="1"/>
</dbReference>
<organism evidence="3 4">
    <name type="scientific">Ceriporiopsis subvermispora (strain B)</name>
    <name type="common">White-rot fungus</name>
    <name type="synonym">Gelatoporia subvermispora</name>
    <dbReference type="NCBI Taxonomy" id="914234"/>
    <lineage>
        <taxon>Eukaryota</taxon>
        <taxon>Fungi</taxon>
        <taxon>Dikarya</taxon>
        <taxon>Basidiomycota</taxon>
        <taxon>Agaricomycotina</taxon>
        <taxon>Agaricomycetes</taxon>
        <taxon>Polyporales</taxon>
        <taxon>Gelatoporiaceae</taxon>
        <taxon>Gelatoporia</taxon>
    </lineage>
</organism>
<feature type="domain" description="PB1" evidence="2">
    <location>
        <begin position="13"/>
        <end position="73"/>
    </location>
</feature>
<dbReference type="HOGENOM" id="CLU_020081_0_0_1"/>
<feature type="compositionally biased region" description="Polar residues" evidence="1">
    <location>
        <begin position="630"/>
        <end position="647"/>
    </location>
</feature>
<dbReference type="GO" id="GO:0030041">
    <property type="term" value="P:actin filament polymerization"/>
    <property type="evidence" value="ECO:0007669"/>
    <property type="project" value="TreeGrafter"/>
</dbReference>
<feature type="compositionally biased region" description="Low complexity" evidence="1">
    <location>
        <begin position="205"/>
        <end position="215"/>
    </location>
</feature>
<dbReference type="InterPro" id="IPR051412">
    <property type="entry name" value="Formin_Homology_Diaphanous_sf"/>
</dbReference>
<feature type="compositionally biased region" description="Basic and acidic residues" evidence="1">
    <location>
        <begin position="425"/>
        <end position="435"/>
    </location>
</feature>
<feature type="region of interest" description="Disordered" evidence="1">
    <location>
        <begin position="168"/>
        <end position="221"/>
    </location>
</feature>
<dbReference type="EMBL" id="KB445791">
    <property type="protein sequence ID" value="EMD41922.1"/>
    <property type="molecule type" value="Genomic_DNA"/>
</dbReference>
<keyword evidence="4" id="KW-1185">Reference proteome</keyword>
<feature type="compositionally biased region" description="Basic residues" evidence="1">
    <location>
        <begin position="459"/>
        <end position="469"/>
    </location>
</feature>
<feature type="region of interest" description="Disordered" evidence="1">
    <location>
        <begin position="259"/>
        <end position="297"/>
    </location>
</feature>
<feature type="region of interest" description="Disordered" evidence="1">
    <location>
        <begin position="517"/>
        <end position="720"/>
    </location>
</feature>
<evidence type="ECO:0000313" key="4">
    <source>
        <dbReference type="Proteomes" id="UP000016930"/>
    </source>
</evidence>
<dbReference type="AlphaFoldDB" id="M2RU12"/>
<dbReference type="PANTHER" id="PTHR45691">
    <property type="entry name" value="PROTEIN DIAPHANOUS"/>
    <property type="match status" value="1"/>
</dbReference>
<evidence type="ECO:0000259" key="2">
    <source>
        <dbReference type="Pfam" id="PF00564"/>
    </source>
</evidence>
<dbReference type="Proteomes" id="UP000016930">
    <property type="component" value="Unassembled WGS sequence"/>
</dbReference>
<dbReference type="OrthoDB" id="661148at2759"/>
<gene>
    <name evidence="3" type="ORF">CERSUDRAFT_90510</name>
</gene>
<name>M2RU12_CERS8</name>
<feature type="compositionally biased region" description="Basic and acidic residues" evidence="1">
    <location>
        <begin position="601"/>
        <end position="629"/>
    </location>
</feature>